<dbReference type="BioCyc" id="PSYR629263:G11X0-4015-MONOMER"/>
<dbReference type="HOGENOM" id="CLU_3238461_0_0_6"/>
<dbReference type="Proteomes" id="UP000004986">
    <property type="component" value="Unassembled WGS sequence"/>
</dbReference>
<accession>F3GD57</accession>
<evidence type="ECO:0000313" key="1">
    <source>
        <dbReference type="EMBL" id="EGH45007.1"/>
    </source>
</evidence>
<dbReference type="AlphaFoldDB" id="F3GD57"/>
<keyword evidence="2" id="KW-1185">Reference proteome</keyword>
<sequence length="43" mass="5009">MNLDDLSMDADRDLVDPFDARRRVPSLPLRQRPLKSIPVFLQT</sequence>
<dbReference type="EMBL" id="AEAI01001146">
    <property type="protein sequence ID" value="EGH45007.1"/>
    <property type="molecule type" value="Genomic_DNA"/>
</dbReference>
<comment type="caution">
    <text evidence="1">The sequence shown here is derived from an EMBL/GenBank/DDBJ whole genome shotgun (WGS) entry which is preliminary data.</text>
</comment>
<evidence type="ECO:0000313" key="2">
    <source>
        <dbReference type="Proteomes" id="UP000004986"/>
    </source>
</evidence>
<name>F3GD57_PSESJ</name>
<dbReference type="PATRIC" id="fig|629263.4.peg.3688"/>
<proteinExistence type="predicted"/>
<reference evidence="1 2" key="1">
    <citation type="journal article" date="2011" name="PLoS Pathog.">
        <title>Dynamic evolution of pathogenicity revealed by sequencing and comparative genomics of 19 Pseudomonas syringae isolates.</title>
        <authorList>
            <person name="Baltrus D.A."/>
            <person name="Nishimura M.T."/>
            <person name="Romanchuk A."/>
            <person name="Chang J.H."/>
            <person name="Mukhtar M.S."/>
            <person name="Cherkis K."/>
            <person name="Roach J."/>
            <person name="Grant S.R."/>
            <person name="Jones C.D."/>
            <person name="Dangl J.L."/>
        </authorList>
    </citation>
    <scope>NUCLEOTIDE SEQUENCE [LARGE SCALE GENOMIC DNA]</scope>
    <source>
        <strain evidence="1 2">1704B</strain>
    </source>
</reference>
<protein>
    <submittedName>
        <fullName evidence="1">Uncharacterized protein</fullName>
    </submittedName>
</protein>
<organism evidence="1 2">
    <name type="scientific">Pseudomonas syringae pv. pisi str. 1704B</name>
    <dbReference type="NCBI Taxonomy" id="629263"/>
    <lineage>
        <taxon>Bacteria</taxon>
        <taxon>Pseudomonadati</taxon>
        <taxon>Pseudomonadota</taxon>
        <taxon>Gammaproteobacteria</taxon>
        <taxon>Pseudomonadales</taxon>
        <taxon>Pseudomonadaceae</taxon>
        <taxon>Pseudomonas</taxon>
        <taxon>Pseudomonas syringae</taxon>
    </lineage>
</organism>
<gene>
    <name evidence="1" type="ORF">PSYPI_22707</name>
</gene>